<organism evidence="3 4">
    <name type="scientific">Synergistes jonesii</name>
    <dbReference type="NCBI Taxonomy" id="2754"/>
    <lineage>
        <taxon>Bacteria</taxon>
        <taxon>Thermotogati</taxon>
        <taxon>Synergistota</taxon>
        <taxon>Synergistia</taxon>
        <taxon>Synergistales</taxon>
        <taxon>Synergistaceae</taxon>
        <taxon>Synergistes</taxon>
    </lineage>
</organism>
<dbReference type="GO" id="GO:0106026">
    <property type="term" value="F:Gly-tRNA(Ala) deacylase activity"/>
    <property type="evidence" value="ECO:0007669"/>
    <property type="project" value="UniProtKB-UniRule"/>
</dbReference>
<dbReference type="GO" id="GO:0005737">
    <property type="term" value="C:cytoplasm"/>
    <property type="evidence" value="ECO:0007669"/>
    <property type="project" value="UniProtKB-SubCell"/>
</dbReference>
<dbReference type="AlphaFoldDB" id="A0A073IRP8"/>
<dbReference type="GO" id="GO:0051500">
    <property type="term" value="F:D-tyrosyl-tRNA(Tyr) deacylase activity"/>
    <property type="evidence" value="ECO:0007669"/>
    <property type="project" value="TreeGrafter"/>
</dbReference>
<proteinExistence type="inferred from homology"/>
<dbReference type="HAMAP" id="MF_00518">
    <property type="entry name" value="Deacylase_Dtd"/>
    <property type="match status" value="1"/>
</dbReference>
<evidence type="ECO:0000313" key="3">
    <source>
        <dbReference type="EMBL" id="KEJ92454.1"/>
    </source>
</evidence>
<dbReference type="PANTHER" id="PTHR10472">
    <property type="entry name" value="D-TYROSYL-TRNA TYR DEACYLASE"/>
    <property type="match status" value="1"/>
</dbReference>
<dbReference type="GeneID" id="90983326"/>
<dbReference type="GO" id="GO:0043908">
    <property type="term" value="F:Ser(Gly)-tRNA(Ala) hydrolase activity"/>
    <property type="evidence" value="ECO:0007669"/>
    <property type="project" value="UniProtKB-UniRule"/>
</dbReference>
<name>A0A073IRP8_9BACT</name>
<dbReference type="CDD" id="cd00563">
    <property type="entry name" value="Dtyr_deacylase"/>
    <property type="match status" value="1"/>
</dbReference>
<evidence type="ECO:0000256" key="2">
    <source>
        <dbReference type="HAMAP-Rule" id="MF_00518"/>
    </source>
</evidence>
<dbReference type="Pfam" id="PF02580">
    <property type="entry name" value="Tyr_Deacylase"/>
    <property type="match status" value="1"/>
</dbReference>
<dbReference type="STRING" id="2754.EH55_03040"/>
<dbReference type="eggNOG" id="COG1490">
    <property type="taxonomic scope" value="Bacteria"/>
</dbReference>
<comment type="subunit">
    <text evidence="2">Homodimer.</text>
</comment>
<protein>
    <recommendedName>
        <fullName evidence="2">D-aminoacyl-tRNA deacylase</fullName>
        <shortName evidence="2">DTD</shortName>
        <ecNumber evidence="2">3.1.1.96</ecNumber>
    </recommendedName>
    <alternativeName>
        <fullName evidence="2">Gly-tRNA(Ala) deacylase</fullName>
        <ecNumber evidence="2">3.1.1.-</ecNumber>
    </alternativeName>
</protein>
<dbReference type="GO" id="GO:0000049">
    <property type="term" value="F:tRNA binding"/>
    <property type="evidence" value="ECO:0007669"/>
    <property type="project" value="UniProtKB-UniRule"/>
</dbReference>
<keyword evidence="2" id="KW-0694">RNA-binding</keyword>
<reference evidence="3 4" key="1">
    <citation type="submission" date="2014-04" db="EMBL/GenBank/DDBJ databases">
        <title>Draft Genome Sequence of Synergistes jonesii.</title>
        <authorList>
            <person name="Coil D.A."/>
            <person name="Eisen J.A."/>
            <person name="Holland-Moritz H.E."/>
        </authorList>
    </citation>
    <scope>NUCLEOTIDE SEQUENCE [LARGE SCALE GENOMIC DNA]</scope>
    <source>
        <strain evidence="3 4">78-1</strain>
    </source>
</reference>
<keyword evidence="2" id="KW-0378">Hydrolase</keyword>
<dbReference type="GO" id="GO:0019478">
    <property type="term" value="P:D-amino acid catabolic process"/>
    <property type="evidence" value="ECO:0007669"/>
    <property type="project" value="UniProtKB-UniRule"/>
</dbReference>
<feature type="short sequence motif" description="Gly-cisPro motif, important for rejection of L-amino acids" evidence="2">
    <location>
        <begin position="137"/>
        <end position="138"/>
    </location>
</feature>
<dbReference type="PATRIC" id="fig|2754.20.peg.735"/>
<dbReference type="Proteomes" id="UP000027665">
    <property type="component" value="Unassembled WGS sequence"/>
</dbReference>
<comment type="catalytic activity">
    <reaction evidence="2">
        <text>a D-aminoacyl-tRNA + H2O = a tRNA + a D-alpha-amino acid + H(+)</text>
        <dbReference type="Rhea" id="RHEA:13953"/>
        <dbReference type="Rhea" id="RHEA-COMP:10123"/>
        <dbReference type="Rhea" id="RHEA-COMP:10124"/>
        <dbReference type="ChEBI" id="CHEBI:15377"/>
        <dbReference type="ChEBI" id="CHEBI:15378"/>
        <dbReference type="ChEBI" id="CHEBI:59871"/>
        <dbReference type="ChEBI" id="CHEBI:78442"/>
        <dbReference type="ChEBI" id="CHEBI:79333"/>
        <dbReference type="EC" id="3.1.1.96"/>
    </reaction>
</comment>
<dbReference type="Gene3D" id="3.50.80.10">
    <property type="entry name" value="D-tyrosyl-tRNA(Tyr) deacylase"/>
    <property type="match status" value="1"/>
</dbReference>
<comment type="caution">
    <text evidence="3">The sequence shown here is derived from an EMBL/GenBank/DDBJ whole genome shotgun (WGS) entry which is preliminary data.</text>
</comment>
<dbReference type="OrthoDB" id="9801395at2"/>
<keyword evidence="2" id="KW-0963">Cytoplasm</keyword>
<dbReference type="InterPro" id="IPR003732">
    <property type="entry name" value="Daa-tRNA_deacyls_DTD"/>
</dbReference>
<comment type="function">
    <text evidence="2">An aminoacyl-tRNA editing enzyme that deacylates mischarged D-aminoacyl-tRNAs. Also deacylates mischarged glycyl-tRNA(Ala), protecting cells against glycine mischarging by AlaRS. Acts via tRNA-based rather than protein-based catalysis; rejects L-amino acids rather than detecting D-amino acids in the active site. By recycling D-aminoacyl-tRNA to D-amino acids and free tRNA molecules, this enzyme counteracts the toxicity associated with the formation of D-aminoacyl-tRNA entities in vivo and helps enforce protein L-homochirality.</text>
</comment>
<accession>A0A073IRP8</accession>
<comment type="catalytic activity">
    <reaction evidence="2">
        <text>glycyl-tRNA(Ala) + H2O = tRNA(Ala) + glycine + H(+)</text>
        <dbReference type="Rhea" id="RHEA:53744"/>
        <dbReference type="Rhea" id="RHEA-COMP:9657"/>
        <dbReference type="Rhea" id="RHEA-COMP:13640"/>
        <dbReference type="ChEBI" id="CHEBI:15377"/>
        <dbReference type="ChEBI" id="CHEBI:15378"/>
        <dbReference type="ChEBI" id="CHEBI:57305"/>
        <dbReference type="ChEBI" id="CHEBI:78442"/>
        <dbReference type="ChEBI" id="CHEBI:78522"/>
    </reaction>
</comment>
<dbReference type="EC" id="3.1.1.96" evidence="2"/>
<evidence type="ECO:0000313" key="4">
    <source>
        <dbReference type="Proteomes" id="UP000027665"/>
    </source>
</evidence>
<comment type="similarity">
    <text evidence="1 2">Belongs to the DTD family.</text>
</comment>
<keyword evidence="2" id="KW-0820">tRNA-binding</keyword>
<keyword evidence="4" id="KW-1185">Reference proteome</keyword>
<dbReference type="PANTHER" id="PTHR10472:SF5">
    <property type="entry name" value="D-AMINOACYL-TRNA DEACYLASE 1"/>
    <property type="match status" value="1"/>
</dbReference>
<dbReference type="EMBL" id="JMKI01000026">
    <property type="protein sequence ID" value="KEJ92454.1"/>
    <property type="molecule type" value="Genomic_DNA"/>
</dbReference>
<dbReference type="RefSeq" id="WP_037975542.1">
    <property type="nucleotide sequence ID" value="NZ_JMKI01000026.1"/>
</dbReference>
<dbReference type="FunFam" id="3.50.80.10:FF:000001">
    <property type="entry name" value="D-aminoacyl-tRNA deacylase"/>
    <property type="match status" value="1"/>
</dbReference>
<sequence>MKAVLQRVTSSKVSVEGRAIGEIGRGITVLLCAVPGDTQKDVDWLAEKIVNLRIFDDEEGKMNLSLKDVKGSALVVSQFTLCGDCRKGRRPSWAKAAAPEFANEMYGKFIEAVKKNGVPTEHGQFQAYMAVDIQNDGPVTLIIDTKE</sequence>
<evidence type="ECO:0000256" key="1">
    <source>
        <dbReference type="ARBA" id="ARBA00009673"/>
    </source>
</evidence>
<comment type="subcellular location">
    <subcellularLocation>
        <location evidence="2">Cytoplasm</location>
    </subcellularLocation>
</comment>
<gene>
    <name evidence="2" type="primary">dtd</name>
    <name evidence="3" type="ORF">EH55_03040</name>
</gene>
<comment type="domain">
    <text evidence="2">A Gly-cisPro motif from one monomer fits into the active site of the other monomer to allow specific chiral rejection of L-amino acids.</text>
</comment>
<dbReference type="InterPro" id="IPR023509">
    <property type="entry name" value="DTD-like_sf"/>
</dbReference>
<dbReference type="SUPFAM" id="SSF69500">
    <property type="entry name" value="DTD-like"/>
    <property type="match status" value="1"/>
</dbReference>
<dbReference type="EC" id="3.1.1.-" evidence="2"/>
<dbReference type="NCBIfam" id="TIGR00256">
    <property type="entry name" value="D-aminoacyl-tRNA deacylase"/>
    <property type="match status" value="1"/>
</dbReference>